<evidence type="ECO:0000256" key="5">
    <source>
        <dbReference type="ARBA" id="ARBA00035648"/>
    </source>
</evidence>
<dbReference type="GO" id="GO:0016787">
    <property type="term" value="F:hydrolase activity"/>
    <property type="evidence" value="ECO:0007669"/>
    <property type="project" value="UniProtKB-KW"/>
</dbReference>
<reference evidence="8 9" key="1">
    <citation type="submission" date="2013-03" db="EMBL/GenBank/DDBJ databases">
        <title>Draft genome sequence of Gracibacillus halophilus YIM-C55.5, a moderately halophilic and thermophilic organism from the Xiaochaidamu salt lake.</title>
        <authorList>
            <person name="Sugumar T."/>
            <person name="Polireddy D.R."/>
            <person name="Antony A."/>
            <person name="Madhava Y.R."/>
            <person name="Sivakumar N."/>
        </authorList>
    </citation>
    <scope>NUCLEOTIDE SEQUENCE [LARGE SCALE GENOMIC DNA]</scope>
    <source>
        <strain evidence="8 9">YIM-C55.5</strain>
    </source>
</reference>
<sequence>MKSMTGYGRSELHQNDRKLSVEIRTVNHRYLDVRTHMSNAFVHKEDAMKKIIQQTLKRGRVDVSLTVDGPPLQEKSLQVDWHLARQYIQQMKELQQAFDLDGDIHIDMLTRVPDIVEVTDQSEQDQTNMVDEILQLVQKTVREVDQMRLTEGQALQVDLKQRIDQMKHQVNDLGDRREIVIIEYQERIKERIETHLQHASVYDESQLRQEIALLAEKGDISEELTRLHSHFVQFEEMLDEVEPVGRKLDFILQEIHRELNTIGSKSNDTKISATIVQLKSDTEKLKEQVQNVE</sequence>
<dbReference type="InterPro" id="IPR013551">
    <property type="entry name" value="YicC-like_C"/>
</dbReference>
<keyword evidence="3" id="KW-0255">Endonuclease</keyword>
<feature type="domain" description="Endoribonuclease YicC-like C-terminal" evidence="7">
    <location>
        <begin position="178"/>
        <end position="293"/>
    </location>
</feature>
<comment type="cofactor">
    <cofactor evidence="1">
        <name>a divalent metal cation</name>
        <dbReference type="ChEBI" id="CHEBI:60240"/>
    </cofactor>
</comment>
<name>N4WDC9_9BACI</name>
<protein>
    <recommendedName>
        <fullName evidence="10">YicC family protein</fullName>
    </recommendedName>
</protein>
<comment type="similarity">
    <text evidence="5">Belongs to the YicC/YloC family.</text>
</comment>
<evidence type="ECO:0000259" key="6">
    <source>
        <dbReference type="Pfam" id="PF03755"/>
    </source>
</evidence>
<evidence type="ECO:0000313" key="8">
    <source>
        <dbReference type="EMBL" id="ENH98293.1"/>
    </source>
</evidence>
<keyword evidence="9" id="KW-1185">Reference proteome</keyword>
<evidence type="ECO:0000256" key="2">
    <source>
        <dbReference type="ARBA" id="ARBA00022722"/>
    </source>
</evidence>
<evidence type="ECO:0008006" key="10">
    <source>
        <dbReference type="Google" id="ProtNLM"/>
    </source>
</evidence>
<dbReference type="AlphaFoldDB" id="N4WDC9"/>
<feature type="domain" description="Endoribonuclease YicC-like N-terminal" evidence="6">
    <location>
        <begin position="1"/>
        <end position="156"/>
    </location>
</feature>
<dbReference type="GO" id="GO:0004521">
    <property type="term" value="F:RNA endonuclease activity"/>
    <property type="evidence" value="ECO:0007669"/>
    <property type="project" value="InterPro"/>
</dbReference>
<dbReference type="NCBIfam" id="TIGR00255">
    <property type="entry name" value="YicC/YloC family endoribonuclease"/>
    <property type="match status" value="1"/>
</dbReference>
<evidence type="ECO:0000256" key="3">
    <source>
        <dbReference type="ARBA" id="ARBA00022759"/>
    </source>
</evidence>
<gene>
    <name evidence="8" type="ORF">J416_01099</name>
</gene>
<dbReference type="OrthoDB" id="9771229at2"/>
<evidence type="ECO:0000259" key="7">
    <source>
        <dbReference type="Pfam" id="PF08340"/>
    </source>
</evidence>
<dbReference type="Proteomes" id="UP000012283">
    <property type="component" value="Unassembled WGS sequence"/>
</dbReference>
<dbReference type="Pfam" id="PF03755">
    <property type="entry name" value="YicC-like_N"/>
    <property type="match status" value="1"/>
</dbReference>
<dbReference type="STRING" id="1308866.J416_01099"/>
<evidence type="ECO:0000256" key="4">
    <source>
        <dbReference type="ARBA" id="ARBA00022801"/>
    </source>
</evidence>
<comment type="caution">
    <text evidence="8">The sequence shown here is derived from an EMBL/GenBank/DDBJ whole genome shotgun (WGS) entry which is preliminary data.</text>
</comment>
<accession>N4WDC9</accession>
<dbReference type="PANTHER" id="PTHR30636:SF3">
    <property type="entry name" value="UPF0701 PROTEIN YICC"/>
    <property type="match status" value="1"/>
</dbReference>
<dbReference type="InterPro" id="IPR005229">
    <property type="entry name" value="YicC/YloC-like"/>
</dbReference>
<keyword evidence="2" id="KW-0540">Nuclease</keyword>
<proteinExistence type="inferred from homology"/>
<dbReference type="eggNOG" id="COG1561">
    <property type="taxonomic scope" value="Bacteria"/>
</dbReference>
<dbReference type="PATRIC" id="fig|1308866.3.peg.222"/>
<dbReference type="InterPro" id="IPR013527">
    <property type="entry name" value="YicC-like_N"/>
</dbReference>
<evidence type="ECO:0000313" key="9">
    <source>
        <dbReference type="Proteomes" id="UP000012283"/>
    </source>
</evidence>
<evidence type="ECO:0000256" key="1">
    <source>
        <dbReference type="ARBA" id="ARBA00001968"/>
    </source>
</evidence>
<keyword evidence="4" id="KW-0378">Hydrolase</keyword>
<dbReference type="EMBL" id="APML01000004">
    <property type="protein sequence ID" value="ENH98293.1"/>
    <property type="molecule type" value="Genomic_DNA"/>
</dbReference>
<organism evidence="8 9">
    <name type="scientific">Gracilibacillus halophilus YIM-C55.5</name>
    <dbReference type="NCBI Taxonomy" id="1308866"/>
    <lineage>
        <taxon>Bacteria</taxon>
        <taxon>Bacillati</taxon>
        <taxon>Bacillota</taxon>
        <taxon>Bacilli</taxon>
        <taxon>Bacillales</taxon>
        <taxon>Bacillaceae</taxon>
        <taxon>Gracilibacillus</taxon>
    </lineage>
</organism>
<dbReference type="PANTHER" id="PTHR30636">
    <property type="entry name" value="UPF0701 PROTEIN YICC"/>
    <property type="match status" value="1"/>
</dbReference>
<dbReference type="Pfam" id="PF08340">
    <property type="entry name" value="YicC-like_C"/>
    <property type="match status" value="1"/>
</dbReference>